<evidence type="ECO:0000313" key="2">
    <source>
        <dbReference type="Proteomes" id="UP000049855"/>
    </source>
</evidence>
<keyword evidence="2" id="KW-1185">Reference proteome</keyword>
<evidence type="ECO:0000313" key="1">
    <source>
        <dbReference type="EMBL" id="CQR71363.1"/>
    </source>
</evidence>
<reference evidence="2" key="1">
    <citation type="submission" date="2015-03" db="EMBL/GenBank/DDBJ databases">
        <authorList>
            <person name="Nijsse Bart"/>
        </authorList>
    </citation>
    <scope>NUCLEOTIDE SEQUENCE [LARGE SCALE GENOMIC DNA]</scope>
</reference>
<sequence length="76" mass="8711">MQKCVMGEKCDCRYNSVDGCRYEPRVEGCPPVCVEYDQRKQYNPVVFAEKMVVSREAWKAKRALENYRGGAAGENI</sequence>
<accession>A0A0U1KWS1</accession>
<dbReference type="AlphaFoldDB" id="A0A0U1KWS1"/>
<dbReference type="EMBL" id="CTRP01000004">
    <property type="protein sequence ID" value="CQR71363.1"/>
    <property type="molecule type" value="Genomic_DNA"/>
</dbReference>
<proteinExistence type="predicted"/>
<dbReference type="RefSeq" id="WP_021167467.1">
    <property type="nucleotide sequence ID" value="NZ_CTRP01000004.1"/>
</dbReference>
<organism evidence="1 2">
    <name type="scientific">Sporomusa ovata</name>
    <dbReference type="NCBI Taxonomy" id="2378"/>
    <lineage>
        <taxon>Bacteria</taxon>
        <taxon>Bacillati</taxon>
        <taxon>Bacillota</taxon>
        <taxon>Negativicutes</taxon>
        <taxon>Selenomonadales</taxon>
        <taxon>Sporomusaceae</taxon>
        <taxon>Sporomusa</taxon>
    </lineage>
</organism>
<protein>
    <submittedName>
        <fullName evidence="1">Uncharacterized protein</fullName>
    </submittedName>
</protein>
<dbReference type="Proteomes" id="UP000049855">
    <property type="component" value="Unassembled WGS sequence"/>
</dbReference>
<gene>
    <name evidence="1" type="ORF">SpAn4DRAFT_3868</name>
</gene>
<name>A0A0U1KWS1_9FIRM</name>